<reference evidence="2 3" key="1">
    <citation type="submission" date="2019-03" db="EMBL/GenBank/DDBJ databases">
        <title>Genomic Encyclopedia of Type Strains, Phase IV (KMG-IV): sequencing the most valuable type-strain genomes for metagenomic binning, comparative biology and taxonomic classification.</title>
        <authorList>
            <person name="Goeker M."/>
        </authorList>
    </citation>
    <scope>NUCLEOTIDE SEQUENCE [LARGE SCALE GENOMIC DNA]</scope>
    <source>
        <strain evidence="2 3">DSM 102969</strain>
    </source>
</reference>
<dbReference type="EMBL" id="SNXY01000008">
    <property type="protein sequence ID" value="TDP83951.1"/>
    <property type="molecule type" value="Genomic_DNA"/>
</dbReference>
<proteinExistence type="predicted"/>
<keyword evidence="3" id="KW-1185">Reference proteome</keyword>
<feature type="domain" description="DUF927" evidence="1">
    <location>
        <begin position="83"/>
        <end position="261"/>
    </location>
</feature>
<gene>
    <name evidence="2" type="ORF">EDD54_2552</name>
</gene>
<comment type="caution">
    <text evidence="2">The sequence shown here is derived from an EMBL/GenBank/DDBJ whole genome shotgun (WGS) entry which is preliminary data.</text>
</comment>
<organism evidence="2 3">
    <name type="scientific">Oharaeibacter diazotrophicus</name>
    <dbReference type="NCBI Taxonomy" id="1920512"/>
    <lineage>
        <taxon>Bacteria</taxon>
        <taxon>Pseudomonadati</taxon>
        <taxon>Pseudomonadota</taxon>
        <taxon>Alphaproteobacteria</taxon>
        <taxon>Hyphomicrobiales</taxon>
        <taxon>Pleomorphomonadaceae</taxon>
        <taxon>Oharaeibacter</taxon>
    </lineage>
</organism>
<evidence type="ECO:0000313" key="2">
    <source>
        <dbReference type="EMBL" id="TDP83951.1"/>
    </source>
</evidence>
<evidence type="ECO:0000259" key="1">
    <source>
        <dbReference type="Pfam" id="PF06048"/>
    </source>
</evidence>
<dbReference type="AlphaFoldDB" id="A0A4R6RCN1"/>
<accession>A0A4R6RCN1</accession>
<dbReference type="Proteomes" id="UP000294547">
    <property type="component" value="Unassembled WGS sequence"/>
</dbReference>
<name>A0A4R6RCN1_9HYPH</name>
<evidence type="ECO:0000313" key="3">
    <source>
        <dbReference type="Proteomes" id="UP000294547"/>
    </source>
</evidence>
<dbReference type="RefSeq" id="WP_165644297.1">
    <property type="nucleotide sequence ID" value="NZ_BSPM01000002.1"/>
</dbReference>
<sequence length="543" mass="59794">MTVYVSKENITFQRIYVLPSGSHIVEISYPKMSGETGVAFVNFGDFRNPRKLGAELFDKGADGAFCEPSNIVAMEESLRTYAASEEGRANTIAILATGWSDDMTSFRLGDLELPSGRRVPVLPGLDTPVLTQAGTLEEWKNNVAAAACHSSAMMFLISATFVAPTLKLFGIEAGGFGFNLFGKSSSGKSTALLAAASVFGSTFTGKWNATVTGLEERAQANSDLPFTLDSLEDVPAASRPAVMETMSYVLSSGSPKLRGKVYETKNGIASRRFRSLVLSTEEDQNRPRHRTTGSAVRLIDVFVKPADSSFFGIVDMFPEDVAVEARAEWAKLFVKKVEAAVAQQHGTALEAFVRLLIMHRVKATERLKTYKAAFMLRNEFAGLNSVQNRTLDAFAHVYAAGRLAIDMGTVPWAKERLLRAVGRCASTALAKSADRAQIGERNAKRLITWLSDPDRRPVDYSTELAWKEAEGADFIRLEQKRNLWALVRGETARRALRLTVSELTDAAKVLRERGQLVTERPNTPTFQYPVEGVRRCFYMVVLR</sequence>
<dbReference type="InterPro" id="IPR009270">
    <property type="entry name" value="DUF927"/>
</dbReference>
<dbReference type="Pfam" id="PF06048">
    <property type="entry name" value="DUF927"/>
    <property type="match status" value="1"/>
</dbReference>
<protein>
    <submittedName>
        <fullName evidence="2">Uncharacterized protein (DUF927 family)</fullName>
    </submittedName>
</protein>